<protein>
    <submittedName>
        <fullName evidence="1">Uncharacterized protein</fullName>
    </submittedName>
</protein>
<name>A0AB73G0P1_9BURK</name>
<comment type="caution">
    <text evidence="1">The sequence shown here is derived from an EMBL/GenBank/DDBJ whole genome shotgun (WGS) entry which is preliminary data.</text>
</comment>
<evidence type="ECO:0000313" key="1">
    <source>
        <dbReference type="EMBL" id="KVM32791.1"/>
    </source>
</evidence>
<organism evidence="1 2">
    <name type="scientific">Burkholderia ubonensis</name>
    <dbReference type="NCBI Taxonomy" id="101571"/>
    <lineage>
        <taxon>Bacteria</taxon>
        <taxon>Pseudomonadati</taxon>
        <taxon>Pseudomonadota</taxon>
        <taxon>Betaproteobacteria</taxon>
        <taxon>Burkholderiales</taxon>
        <taxon>Burkholderiaceae</taxon>
        <taxon>Burkholderia</taxon>
        <taxon>Burkholderia cepacia complex</taxon>
    </lineage>
</organism>
<dbReference type="EMBL" id="LOZE01000052">
    <property type="protein sequence ID" value="KVM32791.1"/>
    <property type="molecule type" value="Genomic_DNA"/>
</dbReference>
<reference evidence="1 2" key="1">
    <citation type="submission" date="2015-11" db="EMBL/GenBank/DDBJ databases">
        <title>Expanding the genomic diversity of Burkholderia species for the development of highly accurate diagnostics.</title>
        <authorList>
            <person name="Sahl J."/>
            <person name="Keim P."/>
            <person name="Wagner D."/>
        </authorList>
    </citation>
    <scope>NUCLEOTIDE SEQUENCE [LARGE SCALE GENOMIC DNA]</scope>
    <source>
        <strain evidence="1 2">MSMB2058</strain>
    </source>
</reference>
<sequence length="64" mass="7072">MRNANMIDALRYALAKQVPAMERGFTIQTSYGDLVIDAEDADHFAALARVILGDKLARAEVRHA</sequence>
<dbReference type="AlphaFoldDB" id="A0AB73G0P1"/>
<dbReference type="Proteomes" id="UP000061665">
    <property type="component" value="Unassembled WGS sequence"/>
</dbReference>
<dbReference type="RefSeq" id="WP_059724810.1">
    <property type="nucleotide sequence ID" value="NZ_LOYI01000064.1"/>
</dbReference>
<gene>
    <name evidence="1" type="ORF">WJ53_03880</name>
</gene>
<evidence type="ECO:0000313" key="2">
    <source>
        <dbReference type="Proteomes" id="UP000061665"/>
    </source>
</evidence>
<proteinExistence type="predicted"/>
<accession>A0AB73G0P1</accession>